<feature type="domain" description="Jacalin-type lectin" evidence="3">
    <location>
        <begin position="18"/>
        <end position="155"/>
    </location>
</feature>
<evidence type="ECO:0000256" key="2">
    <source>
        <dbReference type="ARBA" id="ARBA00022734"/>
    </source>
</evidence>
<dbReference type="InterPro" id="IPR052321">
    <property type="entry name" value="PolyBind_ProtTraffic"/>
</dbReference>
<dbReference type="SUPFAM" id="SSF51101">
    <property type="entry name" value="Mannose-binding lectins"/>
    <property type="match status" value="2"/>
</dbReference>
<proteinExistence type="predicted"/>
<keyword evidence="1" id="KW-0732">Signal</keyword>
<dbReference type="AlphaFoldDB" id="A0A9D3X2C3"/>
<dbReference type="PANTHER" id="PTHR33589">
    <property type="entry name" value="OS11G0524900 PROTEIN"/>
    <property type="match status" value="1"/>
</dbReference>
<dbReference type="InterPro" id="IPR001229">
    <property type="entry name" value="Jacalin-like_lectin_dom"/>
</dbReference>
<evidence type="ECO:0000256" key="1">
    <source>
        <dbReference type="ARBA" id="ARBA00022729"/>
    </source>
</evidence>
<feature type="domain" description="Jacalin-type lectin" evidence="3">
    <location>
        <begin position="176"/>
        <end position="313"/>
    </location>
</feature>
<keyword evidence="2" id="KW-0430">Lectin</keyword>
<dbReference type="SMART" id="SM00915">
    <property type="entry name" value="Jacalin"/>
    <property type="match status" value="2"/>
</dbReference>
<protein>
    <recommendedName>
        <fullName evidence="3">Jacalin-type lectin domain-containing protein</fullName>
    </recommendedName>
</protein>
<name>A0A9D3X2C3_9SAUR</name>
<dbReference type="Proteomes" id="UP000827986">
    <property type="component" value="Unassembled WGS sequence"/>
</dbReference>
<organism evidence="4 5">
    <name type="scientific">Mauremys mutica</name>
    <name type="common">yellowpond turtle</name>
    <dbReference type="NCBI Taxonomy" id="74926"/>
    <lineage>
        <taxon>Eukaryota</taxon>
        <taxon>Metazoa</taxon>
        <taxon>Chordata</taxon>
        <taxon>Craniata</taxon>
        <taxon>Vertebrata</taxon>
        <taxon>Euteleostomi</taxon>
        <taxon>Archelosauria</taxon>
        <taxon>Testudinata</taxon>
        <taxon>Testudines</taxon>
        <taxon>Cryptodira</taxon>
        <taxon>Durocryptodira</taxon>
        <taxon>Testudinoidea</taxon>
        <taxon>Geoemydidae</taxon>
        <taxon>Geoemydinae</taxon>
        <taxon>Mauremys</taxon>
    </lineage>
</organism>
<gene>
    <name evidence="4" type="ORF">KIL84_007040</name>
</gene>
<reference evidence="4" key="1">
    <citation type="submission" date="2021-09" db="EMBL/GenBank/DDBJ databases">
        <title>The genome of Mauremys mutica provides insights into the evolution of semi-aquatic lifestyle.</title>
        <authorList>
            <person name="Gong S."/>
            <person name="Gao Y."/>
        </authorList>
    </citation>
    <scope>NUCLEOTIDE SEQUENCE</scope>
    <source>
        <strain evidence="4">MM-2020</strain>
        <tissue evidence="4">Muscle</tissue>
    </source>
</reference>
<comment type="caution">
    <text evidence="4">The sequence shown here is derived from an EMBL/GenBank/DDBJ whole genome shotgun (WGS) entry which is preliminary data.</text>
</comment>
<dbReference type="PANTHER" id="PTHR33589:SF3">
    <property type="entry name" value="ZYMOGEN GRANULE MEMBRANE PROTEIN 16-LIKE"/>
    <property type="match status" value="1"/>
</dbReference>
<dbReference type="Gene3D" id="2.100.10.30">
    <property type="entry name" value="Jacalin-like lectin domain"/>
    <property type="match status" value="2"/>
</dbReference>
<dbReference type="Pfam" id="PF01419">
    <property type="entry name" value="Jacalin"/>
    <property type="match status" value="2"/>
</dbReference>
<evidence type="ECO:0000259" key="3">
    <source>
        <dbReference type="PROSITE" id="PS51752"/>
    </source>
</evidence>
<keyword evidence="5" id="KW-1185">Reference proteome</keyword>
<accession>A0A9D3X2C3</accession>
<dbReference type="GO" id="GO:0030246">
    <property type="term" value="F:carbohydrate binding"/>
    <property type="evidence" value="ECO:0007669"/>
    <property type="project" value="UniProtKB-KW"/>
</dbReference>
<dbReference type="PROSITE" id="PS51752">
    <property type="entry name" value="JACALIN_LECTIN"/>
    <property type="match status" value="2"/>
</dbReference>
<dbReference type="EMBL" id="JAHDVG010000483">
    <property type="protein sequence ID" value="KAH1171422.1"/>
    <property type="molecule type" value="Genomic_DNA"/>
</dbReference>
<evidence type="ECO:0000313" key="5">
    <source>
        <dbReference type="Proteomes" id="UP000827986"/>
    </source>
</evidence>
<evidence type="ECO:0000313" key="4">
    <source>
        <dbReference type="EMBL" id="KAH1171422.1"/>
    </source>
</evidence>
<sequence length="333" mass="37054">MTLALIQFHSLVAGQRRHSYSGEYGSGSGTPFSYSGPDRWGPITALRIWEHCNSYISGIQLRFGHRWGEPFGVKTGKALEVTLLPRERITQISGKHYTYVYQLIVSTNHGRCFFFGQPYGYSFNAVPLSRTEYLAFLTGHYSGASLTGIAMHWAEPRGRERGRAPAQPSGGEFPRPRQLFSLPGFASRPESRKPDHIWGPITAFRVWEHPSSFIKALQFQFAGTWSKTYGYEQGNHHEVTLFPGEEITQISGKHSTYVFQLIFSTNHGRTFFFGQPAGESFNAVPLEQGNVLAFVTGHHNGVGITGIGMHWDHSSSLALKPYAQVPEAGNPSG</sequence>
<dbReference type="InterPro" id="IPR036404">
    <property type="entry name" value="Jacalin-like_lectin_dom_sf"/>
</dbReference>